<dbReference type="InterPro" id="IPR052945">
    <property type="entry name" value="Mitotic_Regulator"/>
</dbReference>
<sequence length="188" mass="20845">MVKDPNAGSTESNLKALELLSKAAELGHPRGQRDLGVWHEVIKKDAKQAIRWYSKAAEQGDAEAMFYLALCYGNGRGAPQDDKKAVSWHRKAADQGHVRAQFNVGIHYENGFGVEKDIKQAAKWYRRAADEGHLIARNALETLHEANAELGDSVDFLIDDATTPRPQRTDQAPPARRRGWLPSIFGCG</sequence>
<dbReference type="SUPFAM" id="SSF81901">
    <property type="entry name" value="HCP-like"/>
    <property type="match status" value="1"/>
</dbReference>
<dbReference type="PANTHER" id="PTHR43628:SF1">
    <property type="entry name" value="CHITIN SYNTHASE REGULATORY FACTOR 2-RELATED"/>
    <property type="match status" value="1"/>
</dbReference>
<name>A0A7S4E0T1_9EUKA</name>
<gene>
    <name evidence="1" type="ORF">LGLO00237_LOCUS34793</name>
</gene>
<dbReference type="Pfam" id="PF08238">
    <property type="entry name" value="Sel1"/>
    <property type="match status" value="4"/>
</dbReference>
<dbReference type="Gene3D" id="1.25.40.10">
    <property type="entry name" value="Tetratricopeptide repeat domain"/>
    <property type="match status" value="1"/>
</dbReference>
<reference evidence="1" key="1">
    <citation type="submission" date="2021-01" db="EMBL/GenBank/DDBJ databases">
        <authorList>
            <person name="Corre E."/>
            <person name="Pelletier E."/>
            <person name="Niang G."/>
            <person name="Scheremetjew M."/>
            <person name="Finn R."/>
            <person name="Kale V."/>
            <person name="Holt S."/>
            <person name="Cochrane G."/>
            <person name="Meng A."/>
            <person name="Brown T."/>
            <person name="Cohen L."/>
        </authorList>
    </citation>
    <scope>NUCLEOTIDE SEQUENCE</scope>
    <source>
        <strain evidence="1">CCCM811</strain>
    </source>
</reference>
<organism evidence="1">
    <name type="scientific">Lotharella globosa</name>
    <dbReference type="NCBI Taxonomy" id="91324"/>
    <lineage>
        <taxon>Eukaryota</taxon>
        <taxon>Sar</taxon>
        <taxon>Rhizaria</taxon>
        <taxon>Cercozoa</taxon>
        <taxon>Chlorarachniophyceae</taxon>
        <taxon>Lotharella</taxon>
    </lineage>
</organism>
<protein>
    <submittedName>
        <fullName evidence="1">Uncharacterized protein</fullName>
    </submittedName>
</protein>
<dbReference type="SMART" id="SM00671">
    <property type="entry name" value="SEL1"/>
    <property type="match status" value="3"/>
</dbReference>
<evidence type="ECO:0000313" key="1">
    <source>
        <dbReference type="EMBL" id="CAE0683005.1"/>
    </source>
</evidence>
<dbReference type="PANTHER" id="PTHR43628">
    <property type="entry name" value="ACTIVATOR OF C KINASE PROTEIN 1-RELATED"/>
    <property type="match status" value="1"/>
</dbReference>
<proteinExistence type="predicted"/>
<dbReference type="AlphaFoldDB" id="A0A7S4E0T1"/>
<dbReference type="InterPro" id="IPR011990">
    <property type="entry name" value="TPR-like_helical_dom_sf"/>
</dbReference>
<dbReference type="InterPro" id="IPR006597">
    <property type="entry name" value="Sel1-like"/>
</dbReference>
<accession>A0A7S4E0T1</accession>
<dbReference type="EMBL" id="HBIV01050449">
    <property type="protein sequence ID" value="CAE0683005.1"/>
    <property type="molecule type" value="Transcribed_RNA"/>
</dbReference>